<keyword evidence="3" id="KW-1185">Reference proteome</keyword>
<keyword evidence="1" id="KW-0812">Transmembrane</keyword>
<reference evidence="2 3" key="1">
    <citation type="submission" date="2023-12" db="EMBL/GenBank/DDBJ databases">
        <title>Friends and Foes: Symbiotic and Algicidal bacterial influence on Karenia brevis blooms.</title>
        <authorList>
            <person name="Fei C."/>
            <person name="Mohamed A.R."/>
            <person name="Booker A."/>
            <person name="Arshad M."/>
            <person name="Klass S."/>
            <person name="Ahn S."/>
            <person name="Gilbert P.M."/>
            <person name="Heil C.A."/>
            <person name="Martinez J.M."/>
            <person name="Amin S.A."/>
        </authorList>
    </citation>
    <scope>NUCLEOTIDE SEQUENCE [LARGE SCALE GENOMIC DNA]</scope>
    <source>
        <strain evidence="2 3">CE15</strain>
    </source>
</reference>
<dbReference type="InterPro" id="IPR021279">
    <property type="entry name" value="DUF2721"/>
</dbReference>
<keyword evidence="1" id="KW-1133">Transmembrane helix</keyword>
<feature type="transmembrane region" description="Helical" evidence="1">
    <location>
        <begin position="68"/>
        <end position="87"/>
    </location>
</feature>
<dbReference type="RefSeq" id="WP_138634940.1">
    <property type="nucleotide sequence ID" value="NZ_JBAWKS010000001.1"/>
</dbReference>
<dbReference type="Proteomes" id="UP001382455">
    <property type="component" value="Unassembled WGS sequence"/>
</dbReference>
<evidence type="ECO:0000256" key="1">
    <source>
        <dbReference type="SAM" id="Phobius"/>
    </source>
</evidence>
<evidence type="ECO:0000313" key="2">
    <source>
        <dbReference type="EMBL" id="MEI4548748.1"/>
    </source>
</evidence>
<sequence length="143" mass="16007">MTIELNLTTPALLFPAISLLLLAYTNRFLVLAQLIRQLNSRENGNEIRAMVKAQISNLRDRLNLIRRMQFFGVLSFLLCTAAMFAVFLTQNLLGTGLFGLSLACLLYSLVLSLYEIHISCQAIEIELNNIESKPVIDNDDSAT</sequence>
<feature type="transmembrane region" description="Helical" evidence="1">
    <location>
        <begin position="12"/>
        <end position="32"/>
    </location>
</feature>
<feature type="transmembrane region" description="Helical" evidence="1">
    <location>
        <begin position="93"/>
        <end position="114"/>
    </location>
</feature>
<keyword evidence="1" id="KW-0472">Membrane</keyword>
<accession>A0ABU8EP55</accession>
<dbReference type="EMBL" id="JBAWKS010000001">
    <property type="protein sequence ID" value="MEI4548748.1"/>
    <property type="molecule type" value="Genomic_DNA"/>
</dbReference>
<dbReference type="Pfam" id="PF11026">
    <property type="entry name" value="DUF2721"/>
    <property type="match status" value="1"/>
</dbReference>
<name>A0ABU8EP55_9GAMM</name>
<organism evidence="2 3">
    <name type="scientific">Pseudoalteromonas spongiae</name>
    <dbReference type="NCBI Taxonomy" id="298657"/>
    <lineage>
        <taxon>Bacteria</taxon>
        <taxon>Pseudomonadati</taxon>
        <taxon>Pseudomonadota</taxon>
        <taxon>Gammaproteobacteria</taxon>
        <taxon>Alteromonadales</taxon>
        <taxon>Pseudoalteromonadaceae</taxon>
        <taxon>Pseudoalteromonas</taxon>
    </lineage>
</organism>
<comment type="caution">
    <text evidence="2">The sequence shown here is derived from an EMBL/GenBank/DDBJ whole genome shotgun (WGS) entry which is preliminary data.</text>
</comment>
<evidence type="ECO:0000313" key="3">
    <source>
        <dbReference type="Proteomes" id="UP001382455"/>
    </source>
</evidence>
<protein>
    <submittedName>
        <fullName evidence="2">DUF2721 domain-containing protein</fullName>
    </submittedName>
</protein>
<gene>
    <name evidence="2" type="ORF">WAE96_03365</name>
</gene>
<proteinExistence type="predicted"/>